<dbReference type="AlphaFoldDB" id="A0A9P6JSC2"/>
<dbReference type="Pfam" id="PF07992">
    <property type="entry name" value="Pyr_redox_2"/>
    <property type="match status" value="1"/>
</dbReference>
<dbReference type="InterPro" id="IPR023753">
    <property type="entry name" value="FAD/NAD-binding_dom"/>
</dbReference>
<dbReference type="PRINTS" id="PR00368">
    <property type="entry name" value="FADPNR"/>
</dbReference>
<feature type="domain" description="FAD/NAD(P)-binding" evidence="1">
    <location>
        <begin position="13"/>
        <end position="369"/>
    </location>
</feature>
<dbReference type="OrthoDB" id="202203at2759"/>
<dbReference type="GO" id="GO:0004174">
    <property type="term" value="F:electron-transferring-flavoprotein dehydrogenase activity"/>
    <property type="evidence" value="ECO:0007669"/>
    <property type="project" value="TreeGrafter"/>
</dbReference>
<dbReference type="Gene3D" id="3.50.50.100">
    <property type="match status" value="1"/>
</dbReference>
<evidence type="ECO:0000313" key="3">
    <source>
        <dbReference type="Proteomes" id="UP000807306"/>
    </source>
</evidence>
<dbReference type="PANTHER" id="PTHR43735:SF2">
    <property type="entry name" value="FE-REGULATED PROTEIN 8"/>
    <property type="match status" value="1"/>
</dbReference>
<dbReference type="PRINTS" id="PR00411">
    <property type="entry name" value="PNDRDTASEI"/>
</dbReference>
<protein>
    <recommendedName>
        <fullName evidence="1">FAD/NAD(P)-binding domain-containing protein</fullName>
    </recommendedName>
</protein>
<sequence>MGGGLAPDSNTKTVVILGGAYGGTRAAQVLAQGLPASWRIVLIDRNSHTHHVYAMPRFSVLPGHEFKAFIPYTNVFKTPAGPNHIVLQAHIISMRPHHITLSKAFPEYGFSNEVPFDFAVYALGSRLPSPLDLWGTTPHGTPVTLPTRLRELVVPLPSTVYTGDKVQGCQWLLEKQKIIETAPTILVVGGGALGVQYATDIKAVYPTKDITLLHSRLQLLNRFDVKMHDESLKVCQEQDINVILGERLDMSSVGDLGAGNIIPLGKKIVRTITGREIAADLLILCTGQTPNTSILQAMDSSVINEENRRVNVLRTLQINPVHVSCGPNGQKVLPNRERGATPYPYIFAIGDAADAFGAIMAGHTAYYQGEVAARNIVRLVKRREAEEKFKSSVMTGVEDEDSEALMDDPLESYTPGLPAIKVSLGMTHSVSQLGEEVSTKDDGVPDMQVKSIWKLMGVTVNSDEDMRA</sequence>
<name>A0A9P6JSC2_9AGAR</name>
<organism evidence="2 3">
    <name type="scientific">Crepidotus variabilis</name>
    <dbReference type="NCBI Taxonomy" id="179855"/>
    <lineage>
        <taxon>Eukaryota</taxon>
        <taxon>Fungi</taxon>
        <taxon>Dikarya</taxon>
        <taxon>Basidiomycota</taxon>
        <taxon>Agaricomycotina</taxon>
        <taxon>Agaricomycetes</taxon>
        <taxon>Agaricomycetidae</taxon>
        <taxon>Agaricales</taxon>
        <taxon>Agaricineae</taxon>
        <taxon>Crepidotaceae</taxon>
        <taxon>Crepidotus</taxon>
    </lineage>
</organism>
<proteinExistence type="predicted"/>
<dbReference type="EMBL" id="MU157838">
    <property type="protein sequence ID" value="KAF9530778.1"/>
    <property type="molecule type" value="Genomic_DNA"/>
</dbReference>
<evidence type="ECO:0000259" key="1">
    <source>
        <dbReference type="Pfam" id="PF07992"/>
    </source>
</evidence>
<reference evidence="2" key="1">
    <citation type="submission" date="2020-11" db="EMBL/GenBank/DDBJ databases">
        <authorList>
            <consortium name="DOE Joint Genome Institute"/>
            <person name="Ahrendt S."/>
            <person name="Riley R."/>
            <person name="Andreopoulos W."/>
            <person name="Labutti K."/>
            <person name="Pangilinan J."/>
            <person name="Ruiz-Duenas F.J."/>
            <person name="Barrasa J.M."/>
            <person name="Sanchez-Garcia M."/>
            <person name="Camarero S."/>
            <person name="Miyauchi S."/>
            <person name="Serrano A."/>
            <person name="Linde D."/>
            <person name="Babiker R."/>
            <person name="Drula E."/>
            <person name="Ayuso-Fernandez I."/>
            <person name="Pacheco R."/>
            <person name="Padilla G."/>
            <person name="Ferreira P."/>
            <person name="Barriuso J."/>
            <person name="Kellner H."/>
            <person name="Castanera R."/>
            <person name="Alfaro M."/>
            <person name="Ramirez L."/>
            <person name="Pisabarro A.G."/>
            <person name="Kuo A."/>
            <person name="Tritt A."/>
            <person name="Lipzen A."/>
            <person name="He G."/>
            <person name="Yan M."/>
            <person name="Ng V."/>
            <person name="Cullen D."/>
            <person name="Martin F."/>
            <person name="Rosso M.-N."/>
            <person name="Henrissat B."/>
            <person name="Hibbett D."/>
            <person name="Martinez A.T."/>
            <person name="Grigoriev I.V."/>
        </authorList>
    </citation>
    <scope>NUCLEOTIDE SEQUENCE</scope>
    <source>
        <strain evidence="2">CBS 506.95</strain>
    </source>
</reference>
<keyword evidence="3" id="KW-1185">Reference proteome</keyword>
<dbReference type="InterPro" id="IPR036188">
    <property type="entry name" value="FAD/NAD-bd_sf"/>
</dbReference>
<dbReference type="GO" id="GO:0050660">
    <property type="term" value="F:flavin adenine dinucleotide binding"/>
    <property type="evidence" value="ECO:0007669"/>
    <property type="project" value="TreeGrafter"/>
</dbReference>
<dbReference type="GO" id="GO:0005737">
    <property type="term" value="C:cytoplasm"/>
    <property type="evidence" value="ECO:0007669"/>
    <property type="project" value="TreeGrafter"/>
</dbReference>
<dbReference type="SUPFAM" id="SSF51905">
    <property type="entry name" value="FAD/NAD(P)-binding domain"/>
    <property type="match status" value="1"/>
</dbReference>
<dbReference type="Proteomes" id="UP000807306">
    <property type="component" value="Unassembled WGS sequence"/>
</dbReference>
<dbReference type="Gene3D" id="3.50.50.60">
    <property type="entry name" value="FAD/NAD(P)-binding domain"/>
    <property type="match status" value="2"/>
</dbReference>
<gene>
    <name evidence="2" type="ORF">CPB83DRAFT_850293</name>
</gene>
<accession>A0A9P6JSC2</accession>
<evidence type="ECO:0000313" key="2">
    <source>
        <dbReference type="EMBL" id="KAF9530778.1"/>
    </source>
</evidence>
<comment type="caution">
    <text evidence="2">The sequence shown here is derived from an EMBL/GenBank/DDBJ whole genome shotgun (WGS) entry which is preliminary data.</text>
</comment>
<dbReference type="PANTHER" id="PTHR43735">
    <property type="entry name" value="APOPTOSIS-INDUCING FACTOR 1"/>
    <property type="match status" value="1"/>
</dbReference>